<organism evidence="1 2">
    <name type="scientific">Polyangium jinanense</name>
    <dbReference type="NCBI Taxonomy" id="2829994"/>
    <lineage>
        <taxon>Bacteria</taxon>
        <taxon>Pseudomonadati</taxon>
        <taxon>Myxococcota</taxon>
        <taxon>Polyangia</taxon>
        <taxon>Polyangiales</taxon>
        <taxon>Polyangiaceae</taxon>
        <taxon>Polyangium</taxon>
    </lineage>
</organism>
<accession>A0A9X3X538</accession>
<dbReference type="Proteomes" id="UP001151081">
    <property type="component" value="Unassembled WGS sequence"/>
</dbReference>
<name>A0A9X3X538_9BACT</name>
<reference evidence="1 2" key="1">
    <citation type="submission" date="2021-04" db="EMBL/GenBank/DDBJ databases">
        <title>Genome analysis of Polyangium sp.</title>
        <authorList>
            <person name="Li Y."/>
            <person name="Wang J."/>
        </authorList>
    </citation>
    <scope>NUCLEOTIDE SEQUENCE [LARGE SCALE GENOMIC DNA]</scope>
    <source>
        <strain evidence="1 2">SDU14</strain>
    </source>
</reference>
<protein>
    <submittedName>
        <fullName evidence="1">Uncharacterized protein</fullName>
    </submittedName>
</protein>
<dbReference type="RefSeq" id="WP_272420180.1">
    <property type="nucleotide sequence ID" value="NZ_JAGTJJ010000005.1"/>
</dbReference>
<gene>
    <name evidence="1" type="ORF">KEG57_13445</name>
</gene>
<evidence type="ECO:0000313" key="2">
    <source>
        <dbReference type="Proteomes" id="UP001151081"/>
    </source>
</evidence>
<dbReference type="EMBL" id="JAGTJJ010000005">
    <property type="protein sequence ID" value="MDC3981511.1"/>
    <property type="molecule type" value="Genomic_DNA"/>
</dbReference>
<comment type="caution">
    <text evidence="1">The sequence shown here is derived from an EMBL/GenBank/DDBJ whole genome shotgun (WGS) entry which is preliminary data.</text>
</comment>
<sequence>MEFAAEVEQAEKLGEILHAVDDASAVGTDVLLEAGVLPKDERVRGWVTRQEGDGFRVEFLGELPEGLRVLHVVNLGKDVRKQPRFESLEPPRPPDATSLAMFQARRTAARSTFRACSKRYNTVVLPGELLGKTGWLVYLLAATMDPAERVIGGHHRVLVSEDGTQVRESFALSQECMTARVEGGGDKRLAGIVVNHLATPAPTEAHVFVSLLYRLPLLVKTTRGLWSVEGTRITYVKIAE</sequence>
<dbReference type="AlphaFoldDB" id="A0A9X3X538"/>
<keyword evidence="2" id="KW-1185">Reference proteome</keyword>
<proteinExistence type="predicted"/>
<evidence type="ECO:0000313" key="1">
    <source>
        <dbReference type="EMBL" id="MDC3981511.1"/>
    </source>
</evidence>